<organism evidence="2 3">
    <name type="scientific">Brassica cretica</name>
    <name type="common">Mustard</name>
    <dbReference type="NCBI Taxonomy" id="69181"/>
    <lineage>
        <taxon>Eukaryota</taxon>
        <taxon>Viridiplantae</taxon>
        <taxon>Streptophyta</taxon>
        <taxon>Embryophyta</taxon>
        <taxon>Tracheophyta</taxon>
        <taxon>Spermatophyta</taxon>
        <taxon>Magnoliopsida</taxon>
        <taxon>eudicotyledons</taxon>
        <taxon>Gunneridae</taxon>
        <taxon>Pentapetalae</taxon>
        <taxon>rosids</taxon>
        <taxon>malvids</taxon>
        <taxon>Brassicales</taxon>
        <taxon>Brassicaceae</taxon>
        <taxon>Brassiceae</taxon>
        <taxon>Brassica</taxon>
    </lineage>
</organism>
<comment type="caution">
    <text evidence="2">The sequence shown here is derived from an EMBL/GenBank/DDBJ whole genome shotgun (WGS) entry which is preliminary data.</text>
</comment>
<dbReference type="AlphaFoldDB" id="A0A8S9MCC9"/>
<sequence>MEQDQMQLREGSQKSGEGSGHSLERRPARERLSLPEPRSALERLSTPVERVPLLQDGIANEASDRL</sequence>
<gene>
    <name evidence="2" type="ORF">F2Q68_00038828</name>
</gene>
<proteinExistence type="predicted"/>
<dbReference type="EMBL" id="QGKW02000007">
    <property type="protein sequence ID" value="KAF2617650.1"/>
    <property type="molecule type" value="Genomic_DNA"/>
</dbReference>
<evidence type="ECO:0000313" key="2">
    <source>
        <dbReference type="EMBL" id="KAF2617650.1"/>
    </source>
</evidence>
<protein>
    <submittedName>
        <fullName evidence="2">Uncharacterized protein</fullName>
    </submittedName>
</protein>
<reference evidence="2" key="1">
    <citation type="submission" date="2019-12" db="EMBL/GenBank/DDBJ databases">
        <title>Genome sequencing and annotation of Brassica cretica.</title>
        <authorList>
            <person name="Studholme D.J."/>
            <person name="Sarris P.F."/>
        </authorList>
    </citation>
    <scope>NUCLEOTIDE SEQUENCE</scope>
    <source>
        <strain evidence="2">PFS-001/15</strain>
        <tissue evidence="2">Leaf</tissue>
    </source>
</reference>
<feature type="region of interest" description="Disordered" evidence="1">
    <location>
        <begin position="1"/>
        <end position="66"/>
    </location>
</feature>
<name>A0A8S9MCC9_BRACR</name>
<dbReference type="Proteomes" id="UP000712281">
    <property type="component" value="Unassembled WGS sequence"/>
</dbReference>
<feature type="compositionally biased region" description="Basic and acidic residues" evidence="1">
    <location>
        <begin position="22"/>
        <end position="33"/>
    </location>
</feature>
<accession>A0A8S9MCC9</accession>
<evidence type="ECO:0000256" key="1">
    <source>
        <dbReference type="SAM" id="MobiDB-lite"/>
    </source>
</evidence>
<evidence type="ECO:0000313" key="3">
    <source>
        <dbReference type="Proteomes" id="UP000712281"/>
    </source>
</evidence>